<dbReference type="Proteomes" id="UP000297900">
    <property type="component" value="Unassembled WGS sequence"/>
</dbReference>
<dbReference type="PROSITE" id="PS50110">
    <property type="entry name" value="RESPONSE_REGULATORY"/>
    <property type="match status" value="1"/>
</dbReference>
<dbReference type="InterPro" id="IPR051552">
    <property type="entry name" value="HptR"/>
</dbReference>
<dbReference type="InterPro" id="IPR041522">
    <property type="entry name" value="CdaR_GGDEF"/>
</dbReference>
<dbReference type="Pfam" id="PF00072">
    <property type="entry name" value="Response_reg"/>
    <property type="match status" value="1"/>
</dbReference>
<keyword evidence="3 8" id="KW-0597">Phosphoprotein</keyword>
<dbReference type="InterPro" id="IPR018062">
    <property type="entry name" value="HTH_AraC-typ_CS"/>
</dbReference>
<name>A0A4Y8LZP1_9BACL</name>
<dbReference type="InterPro" id="IPR018060">
    <property type="entry name" value="HTH_AraC"/>
</dbReference>
<keyword evidence="2" id="KW-0963">Cytoplasm</keyword>
<comment type="subcellular location">
    <subcellularLocation>
        <location evidence="1">Cytoplasm</location>
    </subcellularLocation>
</comment>
<dbReference type="InterPro" id="IPR011006">
    <property type="entry name" value="CheY-like_superfamily"/>
</dbReference>
<dbReference type="Pfam" id="PF17853">
    <property type="entry name" value="GGDEF_2"/>
    <property type="match status" value="1"/>
</dbReference>
<dbReference type="PROSITE" id="PS00041">
    <property type="entry name" value="HTH_ARAC_FAMILY_1"/>
    <property type="match status" value="1"/>
</dbReference>
<dbReference type="SMART" id="SM00342">
    <property type="entry name" value="HTH_ARAC"/>
    <property type="match status" value="1"/>
</dbReference>
<dbReference type="InterPro" id="IPR001789">
    <property type="entry name" value="Sig_transdc_resp-reg_receiver"/>
</dbReference>
<gene>
    <name evidence="11" type="ORF">E2980_10820</name>
</gene>
<dbReference type="GO" id="GO:0000160">
    <property type="term" value="P:phosphorelay signal transduction system"/>
    <property type="evidence" value="ECO:0007669"/>
    <property type="project" value="UniProtKB-KW"/>
</dbReference>
<dbReference type="CDD" id="cd17536">
    <property type="entry name" value="REC_YesN-like"/>
    <property type="match status" value="1"/>
</dbReference>
<keyword evidence="7" id="KW-0804">Transcription</keyword>
<dbReference type="GO" id="GO:0005737">
    <property type="term" value="C:cytoplasm"/>
    <property type="evidence" value="ECO:0007669"/>
    <property type="project" value="UniProtKB-SubCell"/>
</dbReference>
<dbReference type="SMART" id="SM00448">
    <property type="entry name" value="REC"/>
    <property type="match status" value="1"/>
</dbReference>
<accession>A0A4Y8LZP1</accession>
<evidence type="ECO:0000256" key="7">
    <source>
        <dbReference type="ARBA" id="ARBA00023163"/>
    </source>
</evidence>
<dbReference type="InterPro" id="IPR009057">
    <property type="entry name" value="Homeodomain-like_sf"/>
</dbReference>
<dbReference type="PROSITE" id="PS01124">
    <property type="entry name" value="HTH_ARAC_FAMILY_2"/>
    <property type="match status" value="1"/>
</dbReference>
<evidence type="ECO:0000259" key="9">
    <source>
        <dbReference type="PROSITE" id="PS01124"/>
    </source>
</evidence>
<dbReference type="OrthoDB" id="2666291at2"/>
<dbReference type="GO" id="GO:0043565">
    <property type="term" value="F:sequence-specific DNA binding"/>
    <property type="evidence" value="ECO:0007669"/>
    <property type="project" value="InterPro"/>
</dbReference>
<sequence length="525" mass="61209">MYRVLLADDEILDLEGMRTFIPWNELGLEVVDAVNNGFAAYDVIKNEQIDILVTDVRMPNMSGLELATKAIEKQGELRIIFVSGYQDFNYLKQAIKLNAYGYVLKPMDDKELIDSLTKVRQDLDLKKRRRETEEVYKQMVPIVKNEYLLQLLLEIPGERSTSGLLDREYHLDRLSWPIRVAVLEIDDNSWKLNPNADRERKILLDRFYGLLSLLFSEYGIEHVCKISKQRTALLLGDNAGLEAIGRLPERIKKEFPFTVTIGLGLTCADLHELNVSYGQAVKALDDKIFHGKGKLIIYDEDRAGSTDIQDARNLDVQLDAMMTAMSHYELVRIHDELSGLFQITSRMESKVTVHNFAMYIVMKLNEYLRTMNEDLFKLFGMELKNLDILLQFETIDDIHSWLRRRVFEISEMLHLKKHSKNGKLVQNIMESVRDRLHENITLRDVALRFSFSPNYLGHLFRGETGQNFSDYIIALRMERAQELLRNSKLKIYEVANQVGYRYLPYFSRQFKETTGMAPLEYRRKH</sequence>
<protein>
    <submittedName>
        <fullName evidence="11">Response regulator</fullName>
    </submittedName>
</protein>
<dbReference type="Pfam" id="PF12833">
    <property type="entry name" value="HTH_18"/>
    <property type="match status" value="1"/>
</dbReference>
<dbReference type="PANTHER" id="PTHR42713:SF3">
    <property type="entry name" value="TRANSCRIPTIONAL REGULATORY PROTEIN HPTR"/>
    <property type="match status" value="1"/>
</dbReference>
<reference evidence="11 12" key="1">
    <citation type="submission" date="2019-03" db="EMBL/GenBank/DDBJ databases">
        <title>Cohnella endophytica sp. nov., a novel endophytic bacterium isolated from bark of Sonneratia apetala.</title>
        <authorList>
            <person name="Tuo L."/>
        </authorList>
    </citation>
    <scope>NUCLEOTIDE SEQUENCE [LARGE SCALE GENOMIC DNA]</scope>
    <source>
        <strain evidence="11 12">CCTCC AB 208254</strain>
    </source>
</reference>
<organism evidence="11 12">
    <name type="scientific">Cohnella luojiensis</name>
    <dbReference type="NCBI Taxonomy" id="652876"/>
    <lineage>
        <taxon>Bacteria</taxon>
        <taxon>Bacillati</taxon>
        <taxon>Bacillota</taxon>
        <taxon>Bacilli</taxon>
        <taxon>Bacillales</taxon>
        <taxon>Paenibacillaceae</taxon>
        <taxon>Cohnella</taxon>
    </lineage>
</organism>
<keyword evidence="5" id="KW-0805">Transcription regulation</keyword>
<dbReference type="Gene3D" id="1.10.10.60">
    <property type="entry name" value="Homeodomain-like"/>
    <property type="match status" value="2"/>
</dbReference>
<dbReference type="RefSeq" id="WP_135152206.1">
    <property type="nucleotide sequence ID" value="NZ_SOMN01000011.1"/>
</dbReference>
<evidence type="ECO:0000259" key="10">
    <source>
        <dbReference type="PROSITE" id="PS50110"/>
    </source>
</evidence>
<evidence type="ECO:0000256" key="5">
    <source>
        <dbReference type="ARBA" id="ARBA00023015"/>
    </source>
</evidence>
<evidence type="ECO:0000256" key="6">
    <source>
        <dbReference type="ARBA" id="ARBA00023125"/>
    </source>
</evidence>
<dbReference type="SUPFAM" id="SSF52172">
    <property type="entry name" value="CheY-like"/>
    <property type="match status" value="1"/>
</dbReference>
<dbReference type="SUPFAM" id="SSF46689">
    <property type="entry name" value="Homeodomain-like"/>
    <property type="match status" value="2"/>
</dbReference>
<dbReference type="GO" id="GO:0003700">
    <property type="term" value="F:DNA-binding transcription factor activity"/>
    <property type="evidence" value="ECO:0007669"/>
    <property type="project" value="InterPro"/>
</dbReference>
<proteinExistence type="predicted"/>
<evidence type="ECO:0000313" key="11">
    <source>
        <dbReference type="EMBL" id="TFE26979.1"/>
    </source>
</evidence>
<keyword evidence="4" id="KW-0902">Two-component regulatory system</keyword>
<evidence type="ECO:0000256" key="4">
    <source>
        <dbReference type="ARBA" id="ARBA00023012"/>
    </source>
</evidence>
<evidence type="ECO:0000256" key="1">
    <source>
        <dbReference type="ARBA" id="ARBA00004496"/>
    </source>
</evidence>
<comment type="caution">
    <text evidence="11">The sequence shown here is derived from an EMBL/GenBank/DDBJ whole genome shotgun (WGS) entry which is preliminary data.</text>
</comment>
<evidence type="ECO:0000256" key="8">
    <source>
        <dbReference type="PROSITE-ProRule" id="PRU00169"/>
    </source>
</evidence>
<dbReference type="EMBL" id="SOMN01000011">
    <property type="protein sequence ID" value="TFE26979.1"/>
    <property type="molecule type" value="Genomic_DNA"/>
</dbReference>
<dbReference type="AlphaFoldDB" id="A0A4Y8LZP1"/>
<feature type="domain" description="Response regulatory" evidence="10">
    <location>
        <begin position="3"/>
        <end position="120"/>
    </location>
</feature>
<evidence type="ECO:0000256" key="2">
    <source>
        <dbReference type="ARBA" id="ARBA00022490"/>
    </source>
</evidence>
<keyword evidence="6" id="KW-0238">DNA-binding</keyword>
<dbReference type="PANTHER" id="PTHR42713">
    <property type="entry name" value="HISTIDINE KINASE-RELATED"/>
    <property type="match status" value="1"/>
</dbReference>
<feature type="modified residue" description="4-aspartylphosphate" evidence="8">
    <location>
        <position position="55"/>
    </location>
</feature>
<feature type="domain" description="HTH araC/xylS-type" evidence="9">
    <location>
        <begin position="426"/>
        <end position="524"/>
    </location>
</feature>
<keyword evidence="12" id="KW-1185">Reference proteome</keyword>
<dbReference type="Gene3D" id="3.40.50.2300">
    <property type="match status" value="1"/>
</dbReference>
<evidence type="ECO:0000256" key="3">
    <source>
        <dbReference type="ARBA" id="ARBA00022553"/>
    </source>
</evidence>
<evidence type="ECO:0000313" key="12">
    <source>
        <dbReference type="Proteomes" id="UP000297900"/>
    </source>
</evidence>